<feature type="region of interest" description="Disordered" evidence="1">
    <location>
        <begin position="206"/>
        <end position="259"/>
    </location>
</feature>
<dbReference type="AlphaFoldDB" id="A0A2G8SMY8"/>
<dbReference type="EMBL" id="AYKW01000004">
    <property type="protein sequence ID" value="PIL35109.1"/>
    <property type="molecule type" value="Genomic_DNA"/>
</dbReference>
<comment type="caution">
    <text evidence="3">The sequence shown here is derived from an EMBL/GenBank/DDBJ whole genome shotgun (WGS) entry which is preliminary data.</text>
</comment>
<gene>
    <name evidence="3" type="ORF">GSI_02897</name>
</gene>
<keyword evidence="2" id="KW-0472">Membrane</keyword>
<accession>A0A2G8SMY8</accession>
<sequence length="385" mass="40257">MVRAVMATDSRFFVLTNAPRAHICFAISARLESYHRPSFRAIISMFAILVPLGMTMLLVSHIPGATAQGTGAICQSGFEWMTNSRGQSPCLVSSWLFTPCSSPTDPLPSGYHYATPLNTTASANPCRCNTVLFSTIAACATCQGGEDFIVPWFLYSQNCSTIYIQKYPENIPSGTAIPAWAYLDVRVNNTFDPAAAKAVALQNLPESSAAPAPSTTQTSKSSTSTSTSPATTTTNGTAASGTSLATGDASSSSSKKSSNAGPIAGGVIGGITGFILIGLAALYVLRLRARRNAAAGGTLEHTNYDANVQSWEKSPVTSVSTHKFYDPNDPSTFPTQDPYASGPVQVSGHLAADISTGVVGSNFSADGHRRGGGTTQMPYRGAPEL</sequence>
<protein>
    <submittedName>
        <fullName evidence="3">Uncharacterized protein</fullName>
    </submittedName>
</protein>
<evidence type="ECO:0000256" key="2">
    <source>
        <dbReference type="SAM" id="Phobius"/>
    </source>
</evidence>
<organism evidence="3 4">
    <name type="scientific">Ganoderma sinense ZZ0214-1</name>
    <dbReference type="NCBI Taxonomy" id="1077348"/>
    <lineage>
        <taxon>Eukaryota</taxon>
        <taxon>Fungi</taxon>
        <taxon>Dikarya</taxon>
        <taxon>Basidiomycota</taxon>
        <taxon>Agaricomycotina</taxon>
        <taxon>Agaricomycetes</taxon>
        <taxon>Polyporales</taxon>
        <taxon>Polyporaceae</taxon>
        <taxon>Ganoderma</taxon>
    </lineage>
</organism>
<dbReference type="OrthoDB" id="2754894at2759"/>
<feature type="region of interest" description="Disordered" evidence="1">
    <location>
        <begin position="362"/>
        <end position="385"/>
    </location>
</feature>
<feature type="compositionally biased region" description="Low complexity" evidence="1">
    <location>
        <begin position="207"/>
        <end position="259"/>
    </location>
</feature>
<name>A0A2G8SMY8_9APHY</name>
<evidence type="ECO:0000313" key="3">
    <source>
        <dbReference type="EMBL" id="PIL35109.1"/>
    </source>
</evidence>
<dbReference type="Proteomes" id="UP000230002">
    <property type="component" value="Unassembled WGS sequence"/>
</dbReference>
<keyword evidence="2" id="KW-1133">Transmembrane helix</keyword>
<feature type="transmembrane region" description="Helical" evidence="2">
    <location>
        <begin position="39"/>
        <end position="59"/>
    </location>
</feature>
<reference evidence="3 4" key="1">
    <citation type="journal article" date="2015" name="Sci. Rep.">
        <title>Chromosome-level genome map provides insights into diverse defense mechanisms in the medicinal fungus Ganoderma sinense.</title>
        <authorList>
            <person name="Zhu Y."/>
            <person name="Xu J."/>
            <person name="Sun C."/>
            <person name="Zhou S."/>
            <person name="Xu H."/>
            <person name="Nelson D.R."/>
            <person name="Qian J."/>
            <person name="Song J."/>
            <person name="Luo H."/>
            <person name="Xiang L."/>
            <person name="Li Y."/>
            <person name="Xu Z."/>
            <person name="Ji A."/>
            <person name="Wang L."/>
            <person name="Lu S."/>
            <person name="Hayward A."/>
            <person name="Sun W."/>
            <person name="Li X."/>
            <person name="Schwartz D.C."/>
            <person name="Wang Y."/>
            <person name="Chen S."/>
        </authorList>
    </citation>
    <scope>NUCLEOTIDE SEQUENCE [LARGE SCALE GENOMIC DNA]</scope>
    <source>
        <strain evidence="3 4">ZZ0214-1</strain>
    </source>
</reference>
<feature type="transmembrane region" description="Helical" evidence="2">
    <location>
        <begin position="263"/>
        <end position="285"/>
    </location>
</feature>
<evidence type="ECO:0000313" key="4">
    <source>
        <dbReference type="Proteomes" id="UP000230002"/>
    </source>
</evidence>
<evidence type="ECO:0000256" key="1">
    <source>
        <dbReference type="SAM" id="MobiDB-lite"/>
    </source>
</evidence>
<keyword evidence="2" id="KW-0812">Transmembrane</keyword>
<keyword evidence="4" id="KW-1185">Reference proteome</keyword>
<proteinExistence type="predicted"/>
<dbReference type="STRING" id="1077348.A0A2G8SMY8"/>